<dbReference type="SUPFAM" id="SSF50156">
    <property type="entry name" value="PDZ domain-like"/>
    <property type="match status" value="1"/>
</dbReference>
<accession>A0A4S2JN89</accession>
<dbReference type="STRING" id="300112.A0A4S2JN89"/>
<evidence type="ECO:0000256" key="8">
    <source>
        <dbReference type="ARBA" id="ARBA00023049"/>
    </source>
</evidence>
<dbReference type="Proteomes" id="UP000310200">
    <property type="component" value="Unassembled WGS sequence"/>
</dbReference>
<evidence type="ECO:0000256" key="9">
    <source>
        <dbReference type="SAM" id="Coils"/>
    </source>
</evidence>
<evidence type="ECO:0000256" key="6">
    <source>
        <dbReference type="ARBA" id="ARBA00022801"/>
    </source>
</evidence>
<evidence type="ECO:0000256" key="4">
    <source>
        <dbReference type="ARBA" id="ARBA00022723"/>
    </source>
</evidence>
<keyword evidence="3" id="KW-0645">Protease</keyword>
<dbReference type="SUPFAM" id="SSF102712">
    <property type="entry name" value="JAB1/MPN domain"/>
    <property type="match status" value="1"/>
</dbReference>
<dbReference type="SUPFAM" id="SSF140856">
    <property type="entry name" value="USP8 N-terminal domain-like"/>
    <property type="match status" value="1"/>
</dbReference>
<evidence type="ECO:0000256" key="1">
    <source>
        <dbReference type="ARBA" id="ARBA00001947"/>
    </source>
</evidence>
<dbReference type="GO" id="GO:0005768">
    <property type="term" value="C:endosome"/>
    <property type="evidence" value="ECO:0007669"/>
    <property type="project" value="TreeGrafter"/>
</dbReference>
<dbReference type="Pfam" id="PF08969">
    <property type="entry name" value="USP8_dimer"/>
    <property type="match status" value="1"/>
</dbReference>
<dbReference type="AlphaFoldDB" id="A0A4S2JN89"/>
<comment type="similarity">
    <text evidence="2">Belongs to the peptidase M67C family.</text>
</comment>
<keyword evidence="9" id="KW-0175">Coiled coil</keyword>
<dbReference type="EMBL" id="QBLH01003521">
    <property type="protein sequence ID" value="TGZ37645.1"/>
    <property type="molecule type" value="Genomic_DNA"/>
</dbReference>
<dbReference type="CDD" id="cd08066">
    <property type="entry name" value="MPN_AMSH_like"/>
    <property type="match status" value="1"/>
</dbReference>
<dbReference type="GO" id="GO:0046872">
    <property type="term" value="F:metal ion binding"/>
    <property type="evidence" value="ECO:0007669"/>
    <property type="project" value="UniProtKB-KW"/>
</dbReference>
<evidence type="ECO:0000256" key="3">
    <source>
        <dbReference type="ARBA" id="ARBA00022670"/>
    </source>
</evidence>
<keyword evidence="7" id="KW-0862">Zinc</keyword>
<sequence length="463" mass="52153">MNKTNQSWKEMGITDPKERIKALTEHASRVEIDPNIAPKRYYRTGVEMVRLANMNMQDGSYENAFTLYMKFITLFVDKIRDHPQYDSVSAKDRATNRDDLRIVIPKAEKLKKQLLDQYQAEFDKYLEDLKERERIEKERLRQEELQRHKEEENRRNKMAALAAVRAAKAAITANVPVETKPLPSIAPKTVMSLVDDDKAFKTSKDIKTPAVDRSTKPSLLTSDGLSLRDVILPTKLMDSFLTLAFSNTTSNKETCGILAGRLERNKLMVTHLLIPEQTGTPDSCTTHNEEDIFDYQDQHNLITLGWIHTHPTQTAFLSSVDLHTHCAYQLMMAEAIAIVCAPKYDETGFFILTPDYGLDFIANCRETGFHPHPTEPPLYTKARHYKLDVMALQVRRGEDQCAVMAEEELLVTLCRGDSGSGGSFGFSLLGASASAGLPAAHVIYDIVENSPAARSGKVSYTLH</sequence>
<name>A0A4S2JN89_9HYME</name>
<dbReference type="Pfam" id="PF01398">
    <property type="entry name" value="JAB"/>
    <property type="match status" value="1"/>
</dbReference>
<keyword evidence="12" id="KW-1185">Reference proteome</keyword>
<dbReference type="SMART" id="SM00232">
    <property type="entry name" value="JAB_MPN"/>
    <property type="match status" value="1"/>
</dbReference>
<keyword evidence="8" id="KW-0482">Metalloprotease</keyword>
<evidence type="ECO:0000259" key="10">
    <source>
        <dbReference type="PROSITE" id="PS50249"/>
    </source>
</evidence>
<dbReference type="PANTHER" id="PTHR12947:SF13">
    <property type="entry name" value="FI19924P1"/>
    <property type="match status" value="1"/>
</dbReference>
<proteinExistence type="inferred from homology"/>
<dbReference type="Gene3D" id="3.40.140.10">
    <property type="entry name" value="Cytidine Deaminase, domain 2"/>
    <property type="match status" value="1"/>
</dbReference>
<dbReference type="GO" id="GO:0006508">
    <property type="term" value="P:proteolysis"/>
    <property type="evidence" value="ECO:0007669"/>
    <property type="project" value="UniProtKB-KW"/>
</dbReference>
<evidence type="ECO:0000313" key="11">
    <source>
        <dbReference type="EMBL" id="TGZ37645.1"/>
    </source>
</evidence>
<dbReference type="GO" id="GO:0070536">
    <property type="term" value="P:protein K63-linked deubiquitination"/>
    <property type="evidence" value="ECO:0007669"/>
    <property type="project" value="InterPro"/>
</dbReference>
<organism evidence="11 12">
    <name type="scientific">Temnothorax longispinosus</name>
    <dbReference type="NCBI Taxonomy" id="300112"/>
    <lineage>
        <taxon>Eukaryota</taxon>
        <taxon>Metazoa</taxon>
        <taxon>Ecdysozoa</taxon>
        <taxon>Arthropoda</taxon>
        <taxon>Hexapoda</taxon>
        <taxon>Insecta</taxon>
        <taxon>Pterygota</taxon>
        <taxon>Neoptera</taxon>
        <taxon>Endopterygota</taxon>
        <taxon>Hymenoptera</taxon>
        <taxon>Apocrita</taxon>
        <taxon>Aculeata</taxon>
        <taxon>Formicoidea</taxon>
        <taxon>Formicidae</taxon>
        <taxon>Myrmicinae</taxon>
        <taxon>Temnothorax</taxon>
    </lineage>
</organism>
<protein>
    <submittedName>
        <fullName evidence="11">STAM-binding protein-like A</fullName>
    </submittedName>
</protein>
<dbReference type="InterPro" id="IPR037518">
    <property type="entry name" value="MPN"/>
</dbReference>
<evidence type="ECO:0000256" key="7">
    <source>
        <dbReference type="ARBA" id="ARBA00022833"/>
    </source>
</evidence>
<evidence type="ECO:0000256" key="2">
    <source>
        <dbReference type="ARBA" id="ARBA00010981"/>
    </source>
</evidence>
<evidence type="ECO:0000313" key="12">
    <source>
        <dbReference type="Proteomes" id="UP000310200"/>
    </source>
</evidence>
<dbReference type="InterPro" id="IPR015063">
    <property type="entry name" value="USP8_dimer"/>
</dbReference>
<dbReference type="PROSITE" id="PS50249">
    <property type="entry name" value="MPN"/>
    <property type="match status" value="1"/>
</dbReference>
<dbReference type="InterPro" id="IPR000555">
    <property type="entry name" value="JAMM/MPN+_dom"/>
</dbReference>
<dbReference type="PANTHER" id="PTHR12947">
    <property type="entry name" value="AMSH-LIKE PROTEASE"/>
    <property type="match status" value="1"/>
</dbReference>
<keyword evidence="4" id="KW-0479">Metal-binding</keyword>
<dbReference type="GO" id="GO:0016020">
    <property type="term" value="C:membrane"/>
    <property type="evidence" value="ECO:0007669"/>
    <property type="project" value="TreeGrafter"/>
</dbReference>
<dbReference type="Gene3D" id="1.20.58.80">
    <property type="entry name" value="Phosphotransferase system, lactose/cellobiose-type IIA subunit"/>
    <property type="match status" value="1"/>
</dbReference>
<keyword evidence="6" id="KW-0378">Hydrolase</keyword>
<dbReference type="GO" id="GO:0140492">
    <property type="term" value="F:metal-dependent deubiquitinase activity"/>
    <property type="evidence" value="ECO:0007669"/>
    <property type="project" value="InterPro"/>
</dbReference>
<dbReference type="FunFam" id="3.40.140.10:FF:000010">
    <property type="entry name" value="AMSH-like protease isoform X1"/>
    <property type="match status" value="1"/>
</dbReference>
<gene>
    <name evidence="11" type="ORF">DBV15_03320</name>
</gene>
<feature type="domain" description="MPN" evidence="10">
    <location>
        <begin position="230"/>
        <end position="365"/>
    </location>
</feature>
<keyword evidence="5" id="KW-0833">Ubl conjugation pathway</keyword>
<dbReference type="GO" id="GO:0061578">
    <property type="term" value="F:K63-linked deubiquitinase activity"/>
    <property type="evidence" value="ECO:0007669"/>
    <property type="project" value="InterPro"/>
</dbReference>
<evidence type="ECO:0000256" key="5">
    <source>
        <dbReference type="ARBA" id="ARBA00022786"/>
    </source>
</evidence>
<dbReference type="InterPro" id="IPR036034">
    <property type="entry name" value="PDZ_sf"/>
</dbReference>
<comment type="caution">
    <text evidence="11">The sequence shown here is derived from an EMBL/GenBank/DDBJ whole genome shotgun (WGS) entry which is preliminary data.</text>
</comment>
<comment type="cofactor">
    <cofactor evidence="1">
        <name>Zn(2+)</name>
        <dbReference type="ChEBI" id="CHEBI:29105"/>
    </cofactor>
</comment>
<reference evidence="11 12" key="1">
    <citation type="journal article" date="2019" name="Philos. Trans. R. Soc. Lond., B, Biol. Sci.">
        <title>Ant behaviour and brain gene expression of defending hosts depend on the ecological success of the intruding social parasite.</title>
        <authorList>
            <person name="Kaur R."/>
            <person name="Stoldt M."/>
            <person name="Jongepier E."/>
            <person name="Feldmeyer B."/>
            <person name="Menzel F."/>
            <person name="Bornberg-Bauer E."/>
            <person name="Foitzik S."/>
        </authorList>
    </citation>
    <scope>NUCLEOTIDE SEQUENCE [LARGE SCALE GENOMIC DNA]</scope>
    <source>
        <tissue evidence="11">Whole body</tissue>
    </source>
</reference>
<feature type="coiled-coil region" evidence="9">
    <location>
        <begin position="115"/>
        <end position="155"/>
    </location>
</feature>
<dbReference type="InterPro" id="IPR044098">
    <property type="entry name" value="STAMBP/STALP-like_MPN"/>
</dbReference>